<evidence type="ECO:0000256" key="6">
    <source>
        <dbReference type="ARBA" id="ARBA00022892"/>
    </source>
</evidence>
<dbReference type="GO" id="GO:0015031">
    <property type="term" value="P:protein transport"/>
    <property type="evidence" value="ECO:0007669"/>
    <property type="project" value="UniProtKB-KW"/>
</dbReference>
<dbReference type="PANTHER" id="PTHR13050:SF7">
    <property type="entry name" value="VESICLE TRANSPORT PROTEIN USE1"/>
    <property type="match status" value="1"/>
</dbReference>
<evidence type="ECO:0000256" key="11">
    <source>
        <dbReference type="SAM" id="Phobius"/>
    </source>
</evidence>
<comment type="caution">
    <text evidence="12">The sequence shown here is derived from an EMBL/GenBank/DDBJ whole genome shotgun (WGS) entry which is preliminary data.</text>
</comment>
<comment type="similarity">
    <text evidence="2">Belongs to the USE1 family.</text>
</comment>
<proteinExistence type="inferred from homology"/>
<dbReference type="OMA" id="HDELTTD"/>
<keyword evidence="5" id="KW-0256">Endoplasmic reticulum</keyword>
<evidence type="ECO:0000256" key="10">
    <source>
        <dbReference type="SAM" id="MobiDB-lite"/>
    </source>
</evidence>
<evidence type="ECO:0000256" key="3">
    <source>
        <dbReference type="ARBA" id="ARBA00022448"/>
    </source>
</evidence>
<evidence type="ECO:0000256" key="4">
    <source>
        <dbReference type="ARBA" id="ARBA00022692"/>
    </source>
</evidence>
<organism evidence="12 13">
    <name type="scientific">Syncephalastrum racemosum</name>
    <name type="common">Filamentous fungus</name>
    <dbReference type="NCBI Taxonomy" id="13706"/>
    <lineage>
        <taxon>Eukaryota</taxon>
        <taxon>Fungi</taxon>
        <taxon>Fungi incertae sedis</taxon>
        <taxon>Mucoromycota</taxon>
        <taxon>Mucoromycotina</taxon>
        <taxon>Mucoromycetes</taxon>
        <taxon>Mucorales</taxon>
        <taxon>Syncephalastraceae</taxon>
        <taxon>Syncephalastrum</taxon>
    </lineage>
</organism>
<feature type="compositionally biased region" description="Polar residues" evidence="10">
    <location>
        <begin position="115"/>
        <end position="137"/>
    </location>
</feature>
<keyword evidence="3" id="KW-0813">Transport</keyword>
<name>A0A1X2HKT7_SYNRA</name>
<keyword evidence="6" id="KW-0931">ER-Golgi transport</keyword>
<sequence>MLSTDETNLLRLLQRCEEQWRAHGAADNWSEPERDRYTTQIEYLQELSSRIPPENRSEYFPRIDQLVHQQPSRKSSLSDTLPQSKKQILTTLEQYQQPLEPDWLKELSKEKEQGTPLQTQTQSQAKAHVQASATTPEVRQRRKRSPSRSQETGNVESVLQHHRQIHDELTTDLGRMARQLKMNSQSFGDTLGKDDKVLQQAQDVVSGNLDRLHKERRRLDAHYSKSWGTSFMTMGVVLFVCIMFVLVFFTIKFLPKA</sequence>
<evidence type="ECO:0000256" key="9">
    <source>
        <dbReference type="ARBA" id="ARBA00023136"/>
    </source>
</evidence>
<dbReference type="GO" id="GO:0031201">
    <property type="term" value="C:SNARE complex"/>
    <property type="evidence" value="ECO:0007669"/>
    <property type="project" value="TreeGrafter"/>
</dbReference>
<reference evidence="12 13" key="1">
    <citation type="submission" date="2016-07" db="EMBL/GenBank/DDBJ databases">
        <title>Pervasive Adenine N6-methylation of Active Genes in Fungi.</title>
        <authorList>
            <consortium name="DOE Joint Genome Institute"/>
            <person name="Mondo S.J."/>
            <person name="Dannebaum R.O."/>
            <person name="Kuo R.C."/>
            <person name="Labutti K."/>
            <person name="Haridas S."/>
            <person name="Kuo A."/>
            <person name="Salamov A."/>
            <person name="Ahrendt S.R."/>
            <person name="Lipzen A."/>
            <person name="Sullivan W."/>
            <person name="Andreopoulos W.B."/>
            <person name="Clum A."/>
            <person name="Lindquist E."/>
            <person name="Daum C."/>
            <person name="Ramamoorthy G.K."/>
            <person name="Gryganskyi A."/>
            <person name="Culley D."/>
            <person name="Magnuson J.K."/>
            <person name="James T.Y."/>
            <person name="O'Malley M.A."/>
            <person name="Stajich J.E."/>
            <person name="Spatafora J.W."/>
            <person name="Visel A."/>
            <person name="Grigoriev I.V."/>
        </authorList>
    </citation>
    <scope>NUCLEOTIDE SEQUENCE [LARGE SCALE GENOMIC DNA]</scope>
    <source>
        <strain evidence="12 13">NRRL 2496</strain>
    </source>
</reference>
<comment type="subcellular location">
    <subcellularLocation>
        <location evidence="1">Endoplasmic reticulum membrane</location>
        <topology evidence="1">Single-pass type IV membrane protein</topology>
    </subcellularLocation>
</comment>
<evidence type="ECO:0000256" key="2">
    <source>
        <dbReference type="ARBA" id="ARBA00007891"/>
    </source>
</evidence>
<dbReference type="PANTHER" id="PTHR13050">
    <property type="entry name" value="USE1-LIKE PROTEIN"/>
    <property type="match status" value="1"/>
</dbReference>
<dbReference type="Pfam" id="PF09753">
    <property type="entry name" value="Use1"/>
    <property type="match status" value="1"/>
</dbReference>
<dbReference type="AlphaFoldDB" id="A0A1X2HKT7"/>
<keyword evidence="13" id="KW-1185">Reference proteome</keyword>
<evidence type="ECO:0000256" key="1">
    <source>
        <dbReference type="ARBA" id="ARBA00004163"/>
    </source>
</evidence>
<feature type="region of interest" description="Disordered" evidence="10">
    <location>
        <begin position="110"/>
        <end position="162"/>
    </location>
</feature>
<evidence type="ECO:0000256" key="7">
    <source>
        <dbReference type="ARBA" id="ARBA00022927"/>
    </source>
</evidence>
<evidence type="ECO:0000256" key="5">
    <source>
        <dbReference type="ARBA" id="ARBA00022824"/>
    </source>
</evidence>
<dbReference type="CDD" id="cd15860">
    <property type="entry name" value="SNARE_USE1"/>
    <property type="match status" value="1"/>
</dbReference>
<dbReference type="GO" id="GO:0005789">
    <property type="term" value="C:endoplasmic reticulum membrane"/>
    <property type="evidence" value="ECO:0007669"/>
    <property type="project" value="UniProtKB-SubCell"/>
</dbReference>
<evidence type="ECO:0000256" key="8">
    <source>
        <dbReference type="ARBA" id="ARBA00022989"/>
    </source>
</evidence>
<evidence type="ECO:0000313" key="13">
    <source>
        <dbReference type="Proteomes" id="UP000242180"/>
    </source>
</evidence>
<gene>
    <name evidence="12" type="ORF">BCR43DRAFT_521141</name>
</gene>
<dbReference type="GO" id="GO:0006890">
    <property type="term" value="P:retrograde vesicle-mediated transport, Golgi to endoplasmic reticulum"/>
    <property type="evidence" value="ECO:0007669"/>
    <property type="project" value="TreeGrafter"/>
</dbReference>
<dbReference type="STRING" id="13706.A0A1X2HKT7"/>
<dbReference type="InParanoid" id="A0A1X2HKT7"/>
<accession>A0A1X2HKT7</accession>
<evidence type="ECO:0000313" key="12">
    <source>
        <dbReference type="EMBL" id="ORY99939.1"/>
    </source>
</evidence>
<dbReference type="EMBL" id="MCGN01000002">
    <property type="protein sequence ID" value="ORY99939.1"/>
    <property type="molecule type" value="Genomic_DNA"/>
</dbReference>
<dbReference type="Proteomes" id="UP000242180">
    <property type="component" value="Unassembled WGS sequence"/>
</dbReference>
<feature type="transmembrane region" description="Helical" evidence="11">
    <location>
        <begin position="227"/>
        <end position="251"/>
    </location>
</feature>
<dbReference type="OrthoDB" id="4506189at2759"/>
<keyword evidence="4 11" id="KW-0812">Transmembrane</keyword>
<keyword evidence="7" id="KW-0653">Protein transport</keyword>
<keyword evidence="8 11" id="KW-1133">Transmembrane helix</keyword>
<dbReference type="GO" id="GO:0005484">
    <property type="term" value="F:SNAP receptor activity"/>
    <property type="evidence" value="ECO:0007669"/>
    <property type="project" value="TreeGrafter"/>
</dbReference>
<keyword evidence="9 11" id="KW-0472">Membrane</keyword>
<dbReference type="InterPro" id="IPR019150">
    <property type="entry name" value="Vesicle_transport_protein_Use1"/>
</dbReference>
<protein>
    <submittedName>
        <fullName evidence="12">Vesicle transport protein</fullName>
    </submittedName>
</protein>